<dbReference type="HOGENOM" id="CLU_882272_0_0_3"/>
<dbReference type="Gene3D" id="2.40.10.10">
    <property type="entry name" value="Trypsin-like serine proteases"/>
    <property type="match status" value="2"/>
</dbReference>
<dbReference type="InterPro" id="IPR009003">
    <property type="entry name" value="Peptidase_S1_PA"/>
</dbReference>
<evidence type="ECO:0000313" key="2">
    <source>
        <dbReference type="Proteomes" id="UP000010366"/>
    </source>
</evidence>
<organism evidence="1 2">
    <name type="scientific">Chamaesiphon minutus (strain ATCC 27169 / PCC 6605)</name>
    <dbReference type="NCBI Taxonomy" id="1173020"/>
    <lineage>
        <taxon>Bacteria</taxon>
        <taxon>Bacillati</taxon>
        <taxon>Cyanobacteriota</taxon>
        <taxon>Cyanophyceae</taxon>
        <taxon>Gomontiellales</taxon>
        <taxon>Chamaesiphonaceae</taxon>
        <taxon>Chamaesiphon</taxon>
    </lineage>
</organism>
<dbReference type="SUPFAM" id="SSF50494">
    <property type="entry name" value="Trypsin-like serine proteases"/>
    <property type="match status" value="1"/>
</dbReference>
<dbReference type="Pfam" id="PF13365">
    <property type="entry name" value="Trypsin_2"/>
    <property type="match status" value="1"/>
</dbReference>
<dbReference type="AlphaFoldDB" id="K9UGE1"/>
<dbReference type="InterPro" id="IPR043504">
    <property type="entry name" value="Peptidase_S1_PA_chymotrypsin"/>
</dbReference>
<dbReference type="STRING" id="1173020.Cha6605_3173"/>
<keyword evidence="2" id="KW-1185">Reference proteome</keyword>
<sequence>MRSILKFSRNIGVGILLTLGIGGYLADVTVNAAIFDRAGRKIPDREVNSDRVNWQLLSAITDRKYNGVGVIDTNYGVCTGFAINSGTLGAPAYVLTNGHCQGSSRKLPNEREILVDRSTKTNFIVNYFHDFKPQRATFAVKRMVYGTMKNNDIAILELKITQGELLKAGIVPLQLAPQPAAIGEPLIVVGIPSEGVKEELNFLHAATCKAGERANVKEDVYNWTQSIRHQCSIVGGMSGSPMISRLTQQVVGIINTGVNDSASNQPQCSLNRPCEVVKNNLVQTFPQENYGQLVDRIPTCFDRRGIFNLQQSSCQLERP</sequence>
<accession>K9UGE1</accession>
<protein>
    <submittedName>
        <fullName evidence="1">V8-like Glu-specific endopeptidase</fullName>
    </submittedName>
</protein>
<reference evidence="1 2" key="1">
    <citation type="submission" date="2012-05" db="EMBL/GenBank/DDBJ databases">
        <title>Finished chromosome of genome of Chamaesiphon sp. PCC 6605.</title>
        <authorList>
            <consortium name="US DOE Joint Genome Institute"/>
            <person name="Gugger M."/>
            <person name="Coursin T."/>
            <person name="Rippka R."/>
            <person name="Tandeau De Marsac N."/>
            <person name="Huntemann M."/>
            <person name="Wei C.-L."/>
            <person name="Han J."/>
            <person name="Detter J.C."/>
            <person name="Han C."/>
            <person name="Tapia R."/>
            <person name="Chen A."/>
            <person name="Kyrpides N."/>
            <person name="Mavromatis K."/>
            <person name="Markowitz V."/>
            <person name="Szeto E."/>
            <person name="Ivanova N."/>
            <person name="Pagani I."/>
            <person name="Pati A."/>
            <person name="Goodwin L."/>
            <person name="Nordberg H.P."/>
            <person name="Cantor M.N."/>
            <person name="Hua S.X."/>
            <person name="Woyke T."/>
            <person name="Kerfeld C.A."/>
        </authorList>
    </citation>
    <scope>NUCLEOTIDE SEQUENCE [LARGE SCALE GENOMIC DNA]</scope>
    <source>
        <strain evidence="2">ATCC 27169 / PCC 6605</strain>
    </source>
</reference>
<gene>
    <name evidence="1" type="ORF">Cha6605_3173</name>
</gene>
<dbReference type="RefSeq" id="WP_015160328.1">
    <property type="nucleotide sequence ID" value="NC_019697.1"/>
</dbReference>
<dbReference type="KEGG" id="cmp:Cha6605_3173"/>
<evidence type="ECO:0000313" key="1">
    <source>
        <dbReference type="EMBL" id="AFY94187.1"/>
    </source>
</evidence>
<dbReference type="Proteomes" id="UP000010366">
    <property type="component" value="Chromosome"/>
</dbReference>
<dbReference type="eggNOG" id="COG3591">
    <property type="taxonomic scope" value="Bacteria"/>
</dbReference>
<proteinExistence type="predicted"/>
<dbReference type="EMBL" id="CP003600">
    <property type="protein sequence ID" value="AFY94187.1"/>
    <property type="molecule type" value="Genomic_DNA"/>
</dbReference>
<name>K9UGE1_CHAP6</name>